<proteinExistence type="predicted"/>
<evidence type="ECO:0000313" key="10">
    <source>
        <dbReference type="Proteomes" id="UP001319870"/>
    </source>
</evidence>
<evidence type="ECO:0000256" key="5">
    <source>
        <dbReference type="ARBA" id="ARBA00023136"/>
    </source>
</evidence>
<evidence type="ECO:0000256" key="3">
    <source>
        <dbReference type="ARBA" id="ARBA00022692"/>
    </source>
</evidence>
<reference evidence="9 10" key="1">
    <citation type="submission" date="2021-09" db="EMBL/GenBank/DDBJ databases">
        <title>Isoptericola luteus sp. nov., a novel bacterium isolated from Harbin, the capital city of Heilongjiang province.</title>
        <authorList>
            <person name="Li J."/>
        </authorList>
    </citation>
    <scope>NUCLEOTIDE SEQUENCE [LARGE SCALE GENOMIC DNA]</scope>
    <source>
        <strain evidence="9 10">NEAU-Y5</strain>
    </source>
</reference>
<evidence type="ECO:0000256" key="1">
    <source>
        <dbReference type="ARBA" id="ARBA00004651"/>
    </source>
</evidence>
<dbReference type="InterPro" id="IPR051791">
    <property type="entry name" value="Pra-immunoreactive"/>
</dbReference>
<keyword evidence="2" id="KW-1003">Cell membrane</keyword>
<organism evidence="9 10">
    <name type="scientific">Isoptericola luteus</name>
    <dbReference type="NCBI Taxonomy" id="2879484"/>
    <lineage>
        <taxon>Bacteria</taxon>
        <taxon>Bacillati</taxon>
        <taxon>Actinomycetota</taxon>
        <taxon>Actinomycetes</taxon>
        <taxon>Micrococcales</taxon>
        <taxon>Promicromonosporaceae</taxon>
        <taxon>Isoptericola</taxon>
    </lineage>
</organism>
<sequence>MTTTVPAPSRPSARGGDRAGGGRPAAWGRRVLATLLDSAVVSSATFLAVGGGPGLVVAPGLPFDVGDGREAGWAGATLLLLLAIQAYTGMTPGKRVVGISVVDDESGRPVGLWRTLVRWVAHLLDALLLIGYLRPLWHRERRTFADSMLHTVVRSTTTPRPHSWVTNLRRSRDARAPRLRWPRWVARYAAISLCTVAVAMSLTQGQGRATWGPVKSVLCTVEQDGGAGELRAELVVRRTDAWYSRLGVRRGGETTWDVGVRWSHSDEDLSPGGTWSSSSSVRFTDLENVGPDAESGFADVRDGGEPLFTTPPVGTLLAEESATTDDDVTSRMLTTSLRDAGGDDAPALATCAGPVPDPRAPSSGARWPF</sequence>
<keyword evidence="5 7" id="KW-0472">Membrane</keyword>
<dbReference type="Proteomes" id="UP001319870">
    <property type="component" value="Unassembled WGS sequence"/>
</dbReference>
<dbReference type="InterPro" id="IPR010432">
    <property type="entry name" value="RDD"/>
</dbReference>
<feature type="transmembrane region" description="Helical" evidence="7">
    <location>
        <begin position="185"/>
        <end position="203"/>
    </location>
</feature>
<name>A0ABS7ZIB7_9MICO</name>
<dbReference type="PANTHER" id="PTHR36115:SF6">
    <property type="entry name" value="PROLINE-RICH ANTIGEN HOMOLOG"/>
    <property type="match status" value="1"/>
</dbReference>
<comment type="caution">
    <text evidence="9">The sequence shown here is derived from an EMBL/GenBank/DDBJ whole genome shotgun (WGS) entry which is preliminary data.</text>
</comment>
<evidence type="ECO:0000256" key="7">
    <source>
        <dbReference type="SAM" id="Phobius"/>
    </source>
</evidence>
<feature type="transmembrane region" description="Helical" evidence="7">
    <location>
        <begin position="39"/>
        <end position="59"/>
    </location>
</feature>
<dbReference type="Pfam" id="PF06271">
    <property type="entry name" value="RDD"/>
    <property type="match status" value="1"/>
</dbReference>
<feature type="domain" description="RDD" evidence="8">
    <location>
        <begin position="25"/>
        <end position="148"/>
    </location>
</feature>
<protein>
    <submittedName>
        <fullName evidence="9">RDD family protein</fullName>
    </submittedName>
</protein>
<evidence type="ECO:0000256" key="2">
    <source>
        <dbReference type="ARBA" id="ARBA00022475"/>
    </source>
</evidence>
<dbReference type="EMBL" id="JAIXCQ010000008">
    <property type="protein sequence ID" value="MCA5894222.1"/>
    <property type="molecule type" value="Genomic_DNA"/>
</dbReference>
<evidence type="ECO:0000256" key="4">
    <source>
        <dbReference type="ARBA" id="ARBA00022989"/>
    </source>
</evidence>
<evidence type="ECO:0000256" key="6">
    <source>
        <dbReference type="SAM" id="MobiDB-lite"/>
    </source>
</evidence>
<evidence type="ECO:0000313" key="9">
    <source>
        <dbReference type="EMBL" id="MCA5894222.1"/>
    </source>
</evidence>
<gene>
    <name evidence="9" type="ORF">LEP48_12810</name>
</gene>
<keyword evidence="10" id="KW-1185">Reference proteome</keyword>
<feature type="transmembrane region" description="Helical" evidence="7">
    <location>
        <begin position="71"/>
        <end position="88"/>
    </location>
</feature>
<feature type="region of interest" description="Disordered" evidence="6">
    <location>
        <begin position="338"/>
        <end position="369"/>
    </location>
</feature>
<dbReference type="RefSeq" id="WP_225565985.1">
    <property type="nucleotide sequence ID" value="NZ_JAIXCQ010000008.1"/>
</dbReference>
<evidence type="ECO:0000259" key="8">
    <source>
        <dbReference type="Pfam" id="PF06271"/>
    </source>
</evidence>
<dbReference type="PANTHER" id="PTHR36115">
    <property type="entry name" value="PROLINE-RICH ANTIGEN HOMOLOG-RELATED"/>
    <property type="match status" value="1"/>
</dbReference>
<feature type="region of interest" description="Disordered" evidence="6">
    <location>
        <begin position="1"/>
        <end position="24"/>
    </location>
</feature>
<accession>A0ABS7ZIB7</accession>
<comment type="subcellular location">
    <subcellularLocation>
        <location evidence="1">Cell membrane</location>
        <topology evidence="1">Multi-pass membrane protein</topology>
    </subcellularLocation>
</comment>
<keyword evidence="4 7" id="KW-1133">Transmembrane helix</keyword>
<keyword evidence="3 7" id="KW-0812">Transmembrane</keyword>